<dbReference type="Proteomes" id="UP000439994">
    <property type="component" value="Unassembled WGS sequence"/>
</dbReference>
<dbReference type="Pfam" id="PF12105">
    <property type="entry name" value="SpoU_methylas_C"/>
    <property type="match status" value="1"/>
</dbReference>
<evidence type="ECO:0000313" key="11">
    <source>
        <dbReference type="Proteomes" id="UP000439994"/>
    </source>
</evidence>
<keyword evidence="3 7" id="KW-0808">Transferase</keyword>
<dbReference type="InterPro" id="IPR001537">
    <property type="entry name" value="SpoU_MeTrfase"/>
</dbReference>
<dbReference type="NCBIfam" id="NF008295">
    <property type="entry name" value="PRK11081.1"/>
    <property type="match status" value="1"/>
</dbReference>
<evidence type="ECO:0000256" key="4">
    <source>
        <dbReference type="ARBA" id="ARBA00022691"/>
    </source>
</evidence>
<evidence type="ECO:0000256" key="3">
    <source>
        <dbReference type="ARBA" id="ARBA00022679"/>
    </source>
</evidence>
<dbReference type="InterPro" id="IPR022724">
    <property type="entry name" value="rRNA_MeTrfase_SpoU_C"/>
</dbReference>
<dbReference type="PANTHER" id="PTHR43453">
    <property type="entry name" value="RRNA METHYLASE-LIKE"/>
    <property type="match status" value="1"/>
</dbReference>
<keyword evidence="1 7" id="KW-0820">tRNA-binding</keyword>
<evidence type="ECO:0000259" key="8">
    <source>
        <dbReference type="Pfam" id="PF00588"/>
    </source>
</evidence>
<gene>
    <name evidence="7 10" type="primary">trmH</name>
    <name evidence="10" type="ORF">GNP35_09785</name>
</gene>
<dbReference type="RefSeq" id="WP_155695908.1">
    <property type="nucleotide sequence ID" value="NZ_WOCD01000003.1"/>
</dbReference>
<keyword evidence="5 7" id="KW-0819">tRNA processing</keyword>
<dbReference type="SUPFAM" id="SSF75217">
    <property type="entry name" value="alpha/beta knot"/>
    <property type="match status" value="1"/>
</dbReference>
<dbReference type="AlphaFoldDB" id="A0A6N8F889"/>
<evidence type="ECO:0000313" key="10">
    <source>
        <dbReference type="EMBL" id="MUH72756.1"/>
    </source>
</evidence>
<evidence type="ECO:0000259" key="9">
    <source>
        <dbReference type="Pfam" id="PF12105"/>
    </source>
</evidence>
<comment type="caution">
    <text evidence="10">The sequence shown here is derived from an EMBL/GenBank/DDBJ whole genome shotgun (WGS) entry which is preliminary data.</text>
</comment>
<feature type="binding site" evidence="7">
    <location>
        <position position="139"/>
    </location>
    <ligand>
        <name>S-adenosyl-L-methionine</name>
        <dbReference type="ChEBI" id="CHEBI:59789"/>
    </ligand>
</feature>
<keyword evidence="6 7" id="KW-0694">RNA-binding</keyword>
<feature type="domain" description="tRNA/rRNA methyltransferase SpoU type" evidence="8">
    <location>
        <begin position="20"/>
        <end position="159"/>
    </location>
</feature>
<evidence type="ECO:0000256" key="2">
    <source>
        <dbReference type="ARBA" id="ARBA00022603"/>
    </source>
</evidence>
<feature type="domain" description="RNA methyltransferase SpoU/TrmH type C-terminal" evidence="9">
    <location>
        <begin position="163"/>
        <end position="215"/>
    </location>
</feature>
<comment type="caution">
    <text evidence="7">Lacks conserved residue(s) required for the propagation of feature annotation.</text>
</comment>
<dbReference type="GO" id="GO:0000049">
    <property type="term" value="F:tRNA binding"/>
    <property type="evidence" value="ECO:0007669"/>
    <property type="project" value="UniProtKB-UniRule"/>
</dbReference>
<dbReference type="CDD" id="cd18092">
    <property type="entry name" value="SpoU-like_TrmH"/>
    <property type="match status" value="1"/>
</dbReference>
<feature type="binding site" evidence="7">
    <location>
        <position position="96"/>
    </location>
    <ligand>
        <name>S-adenosyl-L-methionine</name>
        <dbReference type="ChEBI" id="CHEBI:59789"/>
    </ligand>
</feature>
<feature type="binding site" evidence="7">
    <location>
        <position position="148"/>
    </location>
    <ligand>
        <name>S-adenosyl-L-methionine</name>
        <dbReference type="ChEBI" id="CHEBI:59789"/>
    </ligand>
</feature>
<dbReference type="InterPro" id="IPR033671">
    <property type="entry name" value="TrmH"/>
</dbReference>
<dbReference type="HAMAP" id="MF_02060">
    <property type="entry name" value="tRNA_methyltr_TrmH"/>
    <property type="match status" value="1"/>
</dbReference>
<dbReference type="EMBL" id="WOCD01000003">
    <property type="protein sequence ID" value="MUH72756.1"/>
    <property type="molecule type" value="Genomic_DNA"/>
</dbReference>
<dbReference type="GO" id="GO:0002938">
    <property type="term" value="P:tRNA guanine ribose methylation"/>
    <property type="evidence" value="ECO:0007669"/>
    <property type="project" value="UniProtKB-UniRule"/>
</dbReference>
<comment type="function">
    <text evidence="7">Catalyzes the 2'-O methylation of guanosine at position 18 in tRNA.</text>
</comment>
<proteinExistence type="inferred from homology"/>
<protein>
    <recommendedName>
        <fullName evidence="7">tRNA (guanosine(18)-2'-O)-methyltransferase</fullName>
        <ecNumber evidence="7">2.1.1.34</ecNumber>
    </recommendedName>
    <alternativeName>
        <fullName evidence="7">tRNA [Gm18] methyltransferase</fullName>
    </alternativeName>
</protein>
<dbReference type="InterPro" id="IPR029028">
    <property type="entry name" value="Alpha/beta_knot_MTases"/>
</dbReference>
<dbReference type="Pfam" id="PF00588">
    <property type="entry name" value="SpoU_methylase"/>
    <property type="match status" value="1"/>
</dbReference>
<accession>A0A6N8F889</accession>
<keyword evidence="11" id="KW-1185">Reference proteome</keyword>
<dbReference type="InterPro" id="IPR029026">
    <property type="entry name" value="tRNA_m1G_MTases_N"/>
</dbReference>
<reference evidence="10 11" key="1">
    <citation type="submission" date="2019-11" db="EMBL/GenBank/DDBJ databases">
        <title>P. haliotis isolates from Z. marina roots.</title>
        <authorList>
            <person name="Cohen M."/>
            <person name="Jospin G."/>
            <person name="Eisen J.A."/>
            <person name="Coil D.A."/>
        </authorList>
    </citation>
    <scope>NUCLEOTIDE SEQUENCE [LARGE SCALE GENOMIC DNA]</scope>
    <source>
        <strain evidence="10 11">UCD-MCMsp1aY</strain>
    </source>
</reference>
<evidence type="ECO:0000256" key="7">
    <source>
        <dbReference type="HAMAP-Rule" id="MF_02060"/>
    </source>
</evidence>
<comment type="catalytic activity">
    <reaction evidence="7">
        <text>guanosine(18) in tRNA + S-adenosyl-L-methionine = 2'-O-methylguanosine(18) in tRNA + S-adenosyl-L-homocysteine + H(+)</text>
        <dbReference type="Rhea" id="RHEA:20077"/>
        <dbReference type="Rhea" id="RHEA-COMP:10190"/>
        <dbReference type="Rhea" id="RHEA-COMP:10192"/>
        <dbReference type="ChEBI" id="CHEBI:15378"/>
        <dbReference type="ChEBI" id="CHEBI:57856"/>
        <dbReference type="ChEBI" id="CHEBI:59789"/>
        <dbReference type="ChEBI" id="CHEBI:74269"/>
        <dbReference type="ChEBI" id="CHEBI:74445"/>
        <dbReference type="EC" id="2.1.1.34"/>
    </reaction>
</comment>
<dbReference type="GO" id="GO:0141100">
    <property type="term" value="F:tRNA (guanine(18)-2'-O)-methyltransferase activity"/>
    <property type="evidence" value="ECO:0007669"/>
    <property type="project" value="UniProtKB-UniRule"/>
</dbReference>
<evidence type="ECO:0000256" key="1">
    <source>
        <dbReference type="ARBA" id="ARBA00022555"/>
    </source>
</evidence>
<dbReference type="PANTHER" id="PTHR43453:SF1">
    <property type="entry name" value="TRNA_RRNA METHYLTRANSFERASE SPOU TYPE DOMAIN-CONTAINING PROTEIN"/>
    <property type="match status" value="1"/>
</dbReference>
<keyword evidence="4 7" id="KW-0949">S-adenosyl-L-methionine</keyword>
<name>A0A6N8F889_9GAMM</name>
<evidence type="ECO:0000256" key="6">
    <source>
        <dbReference type="ARBA" id="ARBA00022884"/>
    </source>
</evidence>
<organism evidence="10 11">
    <name type="scientific">Psychrosphaera haliotis</name>
    <dbReference type="NCBI Taxonomy" id="555083"/>
    <lineage>
        <taxon>Bacteria</taxon>
        <taxon>Pseudomonadati</taxon>
        <taxon>Pseudomonadota</taxon>
        <taxon>Gammaproteobacteria</taxon>
        <taxon>Alteromonadales</taxon>
        <taxon>Pseudoalteromonadaceae</taxon>
        <taxon>Psychrosphaera</taxon>
    </lineage>
</organism>
<keyword evidence="2 7" id="KW-0489">Methyltransferase</keyword>
<dbReference type="EC" id="2.1.1.34" evidence="7"/>
<comment type="similarity">
    <text evidence="7">Belongs to the class IV-like SAM-binding methyltransferase superfamily. RNA methyltransferase TrmH family.</text>
</comment>
<dbReference type="Gene3D" id="3.40.1280.10">
    <property type="match status" value="1"/>
</dbReference>
<sequence length="260" mass="29517">MTPERFKRITEILDKRQPDLTVCMEQVHKTHNLSAIIRTADAIGIHNIHAIYTTESRWLSGGRASGSQKWVKVTEQPDTATAIKQFKAQGMQVLATNLSDRAKDFREIDYTKPTALILGQERDGISDEALELADHHVVVPMFGMVESLNVSVAGALIMYEAQRQRLVAGMYDKPIISEKIRHQMLFEGGHPIYAELCVRTETPYPPLDEDGQIDAPKSWYTELKDKYNLLPADKKSRRVDFTHTDQTFEFEPNSIADKCN</sequence>
<evidence type="ECO:0000256" key="5">
    <source>
        <dbReference type="ARBA" id="ARBA00022694"/>
    </source>
</evidence>
<dbReference type="OrthoDB" id="9794400at2"/>